<dbReference type="EMBL" id="CM010718">
    <property type="protein sequence ID" value="RZC58751.1"/>
    <property type="molecule type" value="Genomic_DNA"/>
</dbReference>
<organism evidence="1 2">
    <name type="scientific">Papaver somniferum</name>
    <name type="common">Opium poppy</name>
    <dbReference type="NCBI Taxonomy" id="3469"/>
    <lineage>
        <taxon>Eukaryota</taxon>
        <taxon>Viridiplantae</taxon>
        <taxon>Streptophyta</taxon>
        <taxon>Embryophyta</taxon>
        <taxon>Tracheophyta</taxon>
        <taxon>Spermatophyta</taxon>
        <taxon>Magnoliopsida</taxon>
        <taxon>Ranunculales</taxon>
        <taxon>Papaveraceae</taxon>
        <taxon>Papaveroideae</taxon>
        <taxon>Papaver</taxon>
    </lineage>
</organism>
<evidence type="ECO:0000313" key="1">
    <source>
        <dbReference type="EMBL" id="RZC58751.1"/>
    </source>
</evidence>
<accession>A0A4Y7JFP7</accession>
<reference evidence="1 2" key="1">
    <citation type="journal article" date="2018" name="Science">
        <title>The opium poppy genome and morphinan production.</title>
        <authorList>
            <person name="Guo L."/>
            <person name="Winzer T."/>
            <person name="Yang X."/>
            <person name="Li Y."/>
            <person name="Ning Z."/>
            <person name="He Z."/>
            <person name="Teodor R."/>
            <person name="Lu Y."/>
            <person name="Bowser T.A."/>
            <person name="Graham I.A."/>
            <person name="Ye K."/>
        </authorList>
    </citation>
    <scope>NUCLEOTIDE SEQUENCE [LARGE SCALE GENOMIC DNA]</scope>
    <source>
        <strain evidence="2">cv. HN1</strain>
        <tissue evidence="1">Leaves</tissue>
    </source>
</reference>
<proteinExistence type="predicted"/>
<name>A0A4Y7JFP7_PAPSO</name>
<dbReference type="AlphaFoldDB" id="A0A4Y7JFP7"/>
<dbReference type="Proteomes" id="UP000316621">
    <property type="component" value="Chromosome 4"/>
</dbReference>
<protein>
    <submittedName>
        <fullName evidence="1">Uncharacterized protein</fullName>
    </submittedName>
</protein>
<evidence type="ECO:0000313" key="2">
    <source>
        <dbReference type="Proteomes" id="UP000316621"/>
    </source>
</evidence>
<gene>
    <name evidence="1" type="ORF">C5167_006054</name>
</gene>
<sequence length="28" mass="3252">MVPKKNHGYQDIEGRQRVVGYKQHAQLA</sequence>
<dbReference type="Gramene" id="RZC58751">
    <property type="protein sequence ID" value="RZC58751"/>
    <property type="gene ID" value="C5167_006054"/>
</dbReference>
<keyword evidence="2" id="KW-1185">Reference proteome</keyword>